<dbReference type="AlphaFoldDB" id="A0A9E8RYA3"/>
<dbReference type="Proteomes" id="UP001164726">
    <property type="component" value="Chromosome"/>
</dbReference>
<dbReference type="PANTHER" id="PTHR34982:SF1">
    <property type="entry name" value="FLAGELLAR ASSEMBLY PROTEIN FLIH"/>
    <property type="match status" value="1"/>
</dbReference>
<comment type="similarity">
    <text evidence="2">Belongs to the FliH family.</text>
</comment>
<keyword evidence="3" id="KW-0813">Transport</keyword>
<reference evidence="10" key="1">
    <citation type="submission" date="2022-09" db="EMBL/GenBank/DDBJ databases">
        <title>Complete Genomes of Fervidibacillus albus and Fervidibacillus halotolerans isolated from tidal flat sediments.</title>
        <authorList>
            <person name="Kwon K.K."/>
            <person name="Yang S.-H."/>
            <person name="Park M.J."/>
            <person name="Oh H.-M."/>
        </authorList>
    </citation>
    <scope>NUCLEOTIDE SEQUENCE</scope>
    <source>
        <strain evidence="10">MEBiC13594</strain>
    </source>
</reference>
<dbReference type="EMBL" id="CP106877">
    <property type="protein sequence ID" value="WAA13605.1"/>
    <property type="molecule type" value="Genomic_DNA"/>
</dbReference>
<accession>A0A9E8RYA3</accession>
<gene>
    <name evidence="10" type="primary">fliH</name>
    <name evidence="10" type="ORF">OE105_05740</name>
</gene>
<keyword evidence="4" id="KW-1005">Bacterial flagellum biogenesis</keyword>
<name>A0A9E8RYA3_9BACI</name>
<dbReference type="GO" id="GO:0005829">
    <property type="term" value="C:cytosol"/>
    <property type="evidence" value="ECO:0007669"/>
    <property type="project" value="TreeGrafter"/>
</dbReference>
<keyword evidence="8" id="KW-0175">Coiled coil</keyword>
<evidence type="ECO:0000256" key="6">
    <source>
        <dbReference type="ARBA" id="ARBA00023225"/>
    </source>
</evidence>
<keyword evidence="10" id="KW-0282">Flagellum</keyword>
<dbReference type="InterPro" id="IPR018035">
    <property type="entry name" value="Flagellar_FliH/T3SS_HrpE"/>
</dbReference>
<dbReference type="InterPro" id="IPR022524">
    <property type="entry name" value="FliH_Bacilli"/>
</dbReference>
<keyword evidence="10" id="KW-0969">Cilium</keyword>
<evidence type="ECO:0000256" key="7">
    <source>
        <dbReference type="NCBIfam" id="TIGR03825"/>
    </source>
</evidence>
<dbReference type="RefSeq" id="WP_275421790.1">
    <property type="nucleotide sequence ID" value="NZ_CP106877.1"/>
</dbReference>
<keyword evidence="5" id="KW-0653">Protein transport</keyword>
<dbReference type="GO" id="GO:0015031">
    <property type="term" value="P:protein transport"/>
    <property type="evidence" value="ECO:0007669"/>
    <property type="project" value="UniProtKB-KW"/>
</dbReference>
<dbReference type="Pfam" id="PF02108">
    <property type="entry name" value="FliH"/>
    <property type="match status" value="1"/>
</dbReference>
<dbReference type="KEGG" id="fhl:OE105_05740"/>
<evidence type="ECO:0000313" key="11">
    <source>
        <dbReference type="Proteomes" id="UP001164726"/>
    </source>
</evidence>
<evidence type="ECO:0000256" key="1">
    <source>
        <dbReference type="ARBA" id="ARBA00003041"/>
    </source>
</evidence>
<keyword evidence="6" id="KW-1006">Bacterial flagellum protein export</keyword>
<organism evidence="10 11">
    <name type="scientific">Fervidibacillus halotolerans</name>
    <dbReference type="NCBI Taxonomy" id="2980027"/>
    <lineage>
        <taxon>Bacteria</taxon>
        <taxon>Bacillati</taxon>
        <taxon>Bacillota</taxon>
        <taxon>Bacilli</taxon>
        <taxon>Bacillales</taxon>
        <taxon>Bacillaceae</taxon>
        <taxon>Fervidibacillus</taxon>
    </lineage>
</organism>
<comment type="function">
    <text evidence="1">Needed for flagellar regrowth and assembly.</text>
</comment>
<dbReference type="PANTHER" id="PTHR34982">
    <property type="entry name" value="YOP PROTEINS TRANSLOCATION PROTEIN L"/>
    <property type="match status" value="1"/>
</dbReference>
<dbReference type="GO" id="GO:0044781">
    <property type="term" value="P:bacterial-type flagellum organization"/>
    <property type="evidence" value="ECO:0007669"/>
    <property type="project" value="UniProtKB-KW"/>
</dbReference>
<sequence length="251" mass="28933">MSKLIKNGFAGKAEEKVITIRLFPSTPAEREKEEIQEQNFSQHLEEAQKTAQNIIEEAKIKALRIENEMKTLKENMEKKRRQIFDQAKKKGYNDGFVQGKEIGYSEMEKHIQLAKQIAIDAKNEYDQAIERAEQMILSIALKAAEKIVKTSLADKKEMFLPIVKEAIEEAKHSKEIQVYVHPKYYSTLLDRKDEIFSNIPIDYQIFFHPKDELAETACLIEMEGGFIDAGIDSQFQQLAEKLYERLAGTNS</sequence>
<evidence type="ECO:0000259" key="9">
    <source>
        <dbReference type="Pfam" id="PF02108"/>
    </source>
</evidence>
<feature type="domain" description="Flagellar assembly protein FliH/Type III secretion system HrpE" evidence="9">
    <location>
        <begin position="110"/>
        <end position="238"/>
    </location>
</feature>
<evidence type="ECO:0000313" key="10">
    <source>
        <dbReference type="EMBL" id="WAA13605.1"/>
    </source>
</evidence>
<evidence type="ECO:0000256" key="5">
    <source>
        <dbReference type="ARBA" id="ARBA00022927"/>
    </source>
</evidence>
<evidence type="ECO:0000256" key="3">
    <source>
        <dbReference type="ARBA" id="ARBA00022448"/>
    </source>
</evidence>
<protein>
    <recommendedName>
        <fullName evidence="7">Flagellar assembly protein FliH</fullName>
    </recommendedName>
</protein>
<dbReference type="NCBIfam" id="TIGR03825">
    <property type="entry name" value="FliH_bacil"/>
    <property type="match status" value="1"/>
</dbReference>
<evidence type="ECO:0000256" key="2">
    <source>
        <dbReference type="ARBA" id="ARBA00006602"/>
    </source>
</evidence>
<evidence type="ECO:0000256" key="8">
    <source>
        <dbReference type="SAM" id="Coils"/>
    </source>
</evidence>
<feature type="coiled-coil region" evidence="8">
    <location>
        <begin position="30"/>
        <end position="135"/>
    </location>
</feature>
<keyword evidence="10" id="KW-0966">Cell projection</keyword>
<dbReference type="InterPro" id="IPR051472">
    <property type="entry name" value="T3SS_Stator/FliH"/>
</dbReference>
<keyword evidence="11" id="KW-1185">Reference proteome</keyword>
<proteinExistence type="inferred from homology"/>
<evidence type="ECO:0000256" key="4">
    <source>
        <dbReference type="ARBA" id="ARBA00022795"/>
    </source>
</evidence>